<dbReference type="AlphaFoldDB" id="A0A382HZR1"/>
<feature type="non-terminal residue" evidence="1">
    <location>
        <position position="1"/>
    </location>
</feature>
<sequence>VVVSGIGSKAEKQDTNYIILKVCLAYG</sequence>
<protein>
    <submittedName>
        <fullName evidence="1">Uncharacterized protein</fullName>
    </submittedName>
</protein>
<dbReference type="EMBL" id="UINC01064338">
    <property type="protein sequence ID" value="SVB92904.1"/>
    <property type="molecule type" value="Genomic_DNA"/>
</dbReference>
<reference evidence="1" key="1">
    <citation type="submission" date="2018-05" db="EMBL/GenBank/DDBJ databases">
        <authorList>
            <person name="Lanie J.A."/>
            <person name="Ng W.-L."/>
            <person name="Kazmierczak K.M."/>
            <person name="Andrzejewski T.M."/>
            <person name="Davidsen T.M."/>
            <person name="Wayne K.J."/>
            <person name="Tettelin H."/>
            <person name="Glass J.I."/>
            <person name="Rusch D."/>
            <person name="Podicherti R."/>
            <person name="Tsui H.-C.T."/>
            <person name="Winkler M.E."/>
        </authorList>
    </citation>
    <scope>NUCLEOTIDE SEQUENCE</scope>
</reference>
<evidence type="ECO:0000313" key="1">
    <source>
        <dbReference type="EMBL" id="SVB92904.1"/>
    </source>
</evidence>
<gene>
    <name evidence="1" type="ORF">METZ01_LOCUS245758</name>
</gene>
<name>A0A382HZR1_9ZZZZ</name>
<organism evidence="1">
    <name type="scientific">marine metagenome</name>
    <dbReference type="NCBI Taxonomy" id="408172"/>
    <lineage>
        <taxon>unclassified sequences</taxon>
        <taxon>metagenomes</taxon>
        <taxon>ecological metagenomes</taxon>
    </lineage>
</organism>
<feature type="non-terminal residue" evidence="1">
    <location>
        <position position="27"/>
    </location>
</feature>
<proteinExistence type="predicted"/>
<accession>A0A382HZR1</accession>